<dbReference type="InterPro" id="IPR022893">
    <property type="entry name" value="Shikimate_DH_fam"/>
</dbReference>
<feature type="active site" description="Proton acceptor" evidence="7">
    <location>
        <position position="71"/>
    </location>
</feature>
<organism evidence="10 11">
    <name type="scientific">bacterium (Candidatus Ratteibacteria) CG23_combo_of_CG06-09_8_20_14_all_48_7</name>
    <dbReference type="NCBI Taxonomy" id="2014292"/>
    <lineage>
        <taxon>Bacteria</taxon>
        <taxon>Candidatus Ratteibacteria</taxon>
    </lineage>
</organism>
<comment type="caution">
    <text evidence="7">Lacks conserved residue(s) required for the propagation of feature annotation.</text>
</comment>
<dbReference type="GO" id="GO:0009423">
    <property type="term" value="P:chorismate biosynthetic process"/>
    <property type="evidence" value="ECO:0007669"/>
    <property type="project" value="UniProtKB-UniRule"/>
</dbReference>
<dbReference type="SUPFAM" id="SSF53223">
    <property type="entry name" value="Aminoacid dehydrogenase-like, N-terminal domain"/>
    <property type="match status" value="1"/>
</dbReference>
<dbReference type="PANTHER" id="PTHR21089">
    <property type="entry name" value="SHIKIMATE DEHYDROGENASE"/>
    <property type="match status" value="1"/>
</dbReference>
<name>A0A2G9YA97_9BACT</name>
<dbReference type="NCBIfam" id="TIGR00507">
    <property type="entry name" value="aroE"/>
    <property type="match status" value="1"/>
</dbReference>
<dbReference type="Pfam" id="PF18317">
    <property type="entry name" value="SDH_C"/>
    <property type="match status" value="1"/>
</dbReference>
<feature type="binding site" evidence="7">
    <location>
        <position position="67"/>
    </location>
    <ligand>
        <name>shikimate</name>
        <dbReference type="ChEBI" id="CHEBI:36208"/>
    </ligand>
</feature>
<feature type="binding site" evidence="7">
    <location>
        <position position="107"/>
    </location>
    <ligand>
        <name>shikimate</name>
        <dbReference type="ChEBI" id="CHEBI:36208"/>
    </ligand>
</feature>
<dbReference type="InterPro" id="IPR046346">
    <property type="entry name" value="Aminoacid_DH-like_N_sf"/>
</dbReference>
<gene>
    <name evidence="7 10" type="primary">aroE</name>
    <name evidence="10" type="ORF">COX46_05335</name>
</gene>
<proteinExistence type="inferred from homology"/>
<dbReference type="GO" id="GO:0050661">
    <property type="term" value="F:NADP binding"/>
    <property type="evidence" value="ECO:0007669"/>
    <property type="project" value="InterPro"/>
</dbReference>
<dbReference type="Gene3D" id="3.40.50.10860">
    <property type="entry name" value="Leucine Dehydrogenase, chain A, domain 1"/>
    <property type="match status" value="1"/>
</dbReference>
<dbReference type="GO" id="GO:0005829">
    <property type="term" value="C:cytosol"/>
    <property type="evidence" value="ECO:0007669"/>
    <property type="project" value="TreeGrafter"/>
</dbReference>
<dbReference type="InterPro" id="IPR011342">
    <property type="entry name" value="Shikimate_DH"/>
</dbReference>
<evidence type="ECO:0000256" key="7">
    <source>
        <dbReference type="HAMAP-Rule" id="MF_00222"/>
    </source>
</evidence>
<dbReference type="GO" id="GO:0004764">
    <property type="term" value="F:shikimate 3-dehydrogenase (NADP+) activity"/>
    <property type="evidence" value="ECO:0007669"/>
    <property type="project" value="UniProtKB-UniRule"/>
</dbReference>
<feature type="binding site" evidence="7">
    <location>
        <begin position="155"/>
        <end position="160"/>
    </location>
    <ligand>
        <name>NADP(+)</name>
        <dbReference type="ChEBI" id="CHEBI:58349"/>
    </ligand>
</feature>
<dbReference type="SUPFAM" id="SSF51735">
    <property type="entry name" value="NAD(P)-binding Rossmann-fold domains"/>
    <property type="match status" value="1"/>
</dbReference>
<comment type="caution">
    <text evidence="10">The sequence shown here is derived from an EMBL/GenBank/DDBJ whole genome shotgun (WGS) entry which is preliminary data.</text>
</comment>
<dbReference type="InterPro" id="IPR013708">
    <property type="entry name" value="Shikimate_DH-bd_N"/>
</dbReference>
<feature type="binding site" evidence="7">
    <location>
        <position position="256"/>
    </location>
    <ligand>
        <name>shikimate</name>
        <dbReference type="ChEBI" id="CHEBI:36208"/>
    </ligand>
</feature>
<comment type="pathway">
    <text evidence="1 7">Metabolic intermediate biosynthesis; chorismate biosynthesis; chorismate from D-erythrose 4-phosphate and phosphoenolpyruvate: step 4/7.</text>
</comment>
<evidence type="ECO:0000313" key="11">
    <source>
        <dbReference type="Proteomes" id="UP000230392"/>
    </source>
</evidence>
<dbReference type="Proteomes" id="UP000230392">
    <property type="component" value="Unassembled WGS sequence"/>
</dbReference>
<comment type="function">
    <text evidence="7">Involved in the biosynthesis of the chorismate, which leads to the biosynthesis of aromatic amino acids. Catalyzes the reversible NADPH linked reduction of 3-dehydroshikimate (DHSA) to yield shikimate (SA).</text>
</comment>
<comment type="similarity">
    <text evidence="7">Belongs to the shikimate dehydrogenase family.</text>
</comment>
<dbReference type="InterPro" id="IPR041121">
    <property type="entry name" value="SDH_C"/>
</dbReference>
<keyword evidence="3 7" id="KW-0028">Amino-acid biosynthesis</keyword>
<evidence type="ECO:0000256" key="5">
    <source>
        <dbReference type="ARBA" id="ARBA00023002"/>
    </source>
</evidence>
<comment type="catalytic activity">
    <reaction evidence="7">
        <text>shikimate + NADP(+) = 3-dehydroshikimate + NADPH + H(+)</text>
        <dbReference type="Rhea" id="RHEA:17737"/>
        <dbReference type="ChEBI" id="CHEBI:15378"/>
        <dbReference type="ChEBI" id="CHEBI:16630"/>
        <dbReference type="ChEBI" id="CHEBI:36208"/>
        <dbReference type="ChEBI" id="CHEBI:57783"/>
        <dbReference type="ChEBI" id="CHEBI:58349"/>
        <dbReference type="EC" id="1.1.1.25"/>
    </reaction>
</comment>
<evidence type="ECO:0000313" key="10">
    <source>
        <dbReference type="EMBL" id="PIP15653.1"/>
    </source>
</evidence>
<dbReference type="GO" id="GO:0009073">
    <property type="term" value="P:aromatic amino acid family biosynthetic process"/>
    <property type="evidence" value="ECO:0007669"/>
    <property type="project" value="UniProtKB-KW"/>
</dbReference>
<sequence length="294" mass="32063">MNISARTKTVALFGYPVRHSLSPVFQNAAFHAAGIDAIYLCYEVPPQQLKEAVRAIRTLNFLGANLTVPHKEMVIPFLNGVSSLARKIGSVNTIINKKGKLIGETTDGAGFLRSLKDELGITVKGKKVFLVGTGGAGRALAFSLVEAGSRVYLTNRTGEKAERLSLALNRSYPKVKTRTVPFGERKPFLQKEGIDLLINATSIGLKEKELGLFSGDDLPEDLVVCDLIYNRKTELLRTAEKRGLKTLNGLGMLIYQGAISFELWTGKTAPVQAMFDAVKNYGPSPIPSPLERED</sequence>
<feature type="binding site" evidence="7">
    <location>
        <position position="249"/>
    </location>
    <ligand>
        <name>NADP(+)</name>
        <dbReference type="ChEBI" id="CHEBI:58349"/>
    </ligand>
</feature>
<feature type="domain" description="SDH C-terminal" evidence="9">
    <location>
        <begin position="249"/>
        <end position="278"/>
    </location>
</feature>
<evidence type="ECO:0000259" key="9">
    <source>
        <dbReference type="Pfam" id="PF18317"/>
    </source>
</evidence>
<accession>A0A2G9YA97</accession>
<dbReference type="AlphaFoldDB" id="A0A2G9YA97"/>
<dbReference type="GO" id="GO:0008652">
    <property type="term" value="P:amino acid biosynthetic process"/>
    <property type="evidence" value="ECO:0007669"/>
    <property type="project" value="UniProtKB-KW"/>
</dbReference>
<dbReference type="InterPro" id="IPR036291">
    <property type="entry name" value="NAD(P)-bd_dom_sf"/>
</dbReference>
<protein>
    <recommendedName>
        <fullName evidence="2 7">Shikimate dehydrogenase (NADP(+))</fullName>
        <shortName evidence="7">SDH</shortName>
        <ecNumber evidence="2 7">1.1.1.25</ecNumber>
    </recommendedName>
</protein>
<dbReference type="UniPathway" id="UPA00053">
    <property type="reaction ID" value="UER00087"/>
</dbReference>
<dbReference type="GO" id="GO:0019632">
    <property type="term" value="P:shikimate metabolic process"/>
    <property type="evidence" value="ECO:0007669"/>
    <property type="project" value="InterPro"/>
</dbReference>
<reference evidence="10 11" key="1">
    <citation type="submission" date="2017-09" db="EMBL/GenBank/DDBJ databases">
        <title>Depth-based differentiation of microbial function through sediment-hosted aquifers and enrichment of novel symbionts in the deep terrestrial subsurface.</title>
        <authorList>
            <person name="Probst A.J."/>
            <person name="Ladd B."/>
            <person name="Jarett J.K."/>
            <person name="Geller-Mcgrath D.E."/>
            <person name="Sieber C.M."/>
            <person name="Emerson J.B."/>
            <person name="Anantharaman K."/>
            <person name="Thomas B.C."/>
            <person name="Malmstrom R."/>
            <person name="Stieglmeier M."/>
            <person name="Klingl A."/>
            <person name="Woyke T."/>
            <person name="Ryan C.M."/>
            <person name="Banfield J.F."/>
        </authorList>
    </citation>
    <scope>NUCLEOTIDE SEQUENCE [LARGE SCALE GENOMIC DNA]</scope>
    <source>
        <strain evidence="10">CG23_combo_of_CG06-09_8_20_14_all_48_7</strain>
    </source>
</reference>
<dbReference type="HAMAP" id="MF_00222">
    <property type="entry name" value="Shikimate_DH_AroE"/>
    <property type="match status" value="1"/>
</dbReference>
<dbReference type="EMBL" id="PCRF01000259">
    <property type="protein sequence ID" value="PIP15653.1"/>
    <property type="molecule type" value="Genomic_DNA"/>
</dbReference>
<evidence type="ECO:0000256" key="2">
    <source>
        <dbReference type="ARBA" id="ARBA00012962"/>
    </source>
</evidence>
<evidence type="ECO:0000259" key="8">
    <source>
        <dbReference type="Pfam" id="PF08501"/>
    </source>
</evidence>
<evidence type="ECO:0000256" key="1">
    <source>
        <dbReference type="ARBA" id="ARBA00004871"/>
    </source>
</evidence>
<feature type="binding site" evidence="7">
    <location>
        <position position="229"/>
    </location>
    <ligand>
        <name>shikimate</name>
        <dbReference type="ChEBI" id="CHEBI:36208"/>
    </ligand>
</feature>
<feature type="domain" description="Shikimate dehydrogenase substrate binding N-terminal" evidence="8">
    <location>
        <begin position="12"/>
        <end position="94"/>
    </location>
</feature>
<evidence type="ECO:0000256" key="6">
    <source>
        <dbReference type="ARBA" id="ARBA00023141"/>
    </source>
</evidence>
<comment type="subunit">
    <text evidence="7">Homodimer.</text>
</comment>
<keyword evidence="4 7" id="KW-0521">NADP</keyword>
<dbReference type="Pfam" id="PF08501">
    <property type="entry name" value="Shikimate_dh_N"/>
    <property type="match status" value="1"/>
</dbReference>
<evidence type="ECO:0000256" key="4">
    <source>
        <dbReference type="ARBA" id="ARBA00022857"/>
    </source>
</evidence>
<evidence type="ECO:0000256" key="3">
    <source>
        <dbReference type="ARBA" id="ARBA00022605"/>
    </source>
</evidence>
<keyword evidence="6 7" id="KW-0057">Aromatic amino acid biosynthesis</keyword>
<dbReference type="EC" id="1.1.1.25" evidence="2 7"/>
<feature type="binding site" evidence="7">
    <location>
        <position position="92"/>
    </location>
    <ligand>
        <name>shikimate</name>
        <dbReference type="ChEBI" id="CHEBI:36208"/>
    </ligand>
</feature>
<dbReference type="PANTHER" id="PTHR21089:SF1">
    <property type="entry name" value="BIFUNCTIONAL 3-DEHYDROQUINATE DEHYDRATASE_SHIKIMATE DEHYDROGENASE, CHLOROPLASTIC"/>
    <property type="match status" value="1"/>
</dbReference>
<keyword evidence="5 7" id="KW-0560">Oxidoreductase</keyword>
<dbReference type="CDD" id="cd01065">
    <property type="entry name" value="NAD_bind_Shikimate_DH"/>
    <property type="match status" value="1"/>
</dbReference>
<feature type="binding site" evidence="7">
    <location>
        <position position="227"/>
    </location>
    <ligand>
        <name>NADP(+)</name>
        <dbReference type="ChEBI" id="CHEBI:58349"/>
    </ligand>
</feature>
<dbReference type="Gene3D" id="3.40.50.720">
    <property type="entry name" value="NAD(P)-binding Rossmann-like Domain"/>
    <property type="match status" value="1"/>
</dbReference>
<feature type="binding site" evidence="7">
    <location>
        <begin position="20"/>
        <end position="22"/>
    </location>
    <ligand>
        <name>shikimate</name>
        <dbReference type="ChEBI" id="CHEBI:36208"/>
    </ligand>
</feature>